<proteinExistence type="predicted"/>
<organism evidence="2 3">
    <name type="scientific">Streptomyces stramineus</name>
    <dbReference type="NCBI Taxonomy" id="173861"/>
    <lineage>
        <taxon>Bacteria</taxon>
        <taxon>Bacillati</taxon>
        <taxon>Actinomycetota</taxon>
        <taxon>Actinomycetes</taxon>
        <taxon>Kitasatosporales</taxon>
        <taxon>Streptomycetaceae</taxon>
        <taxon>Streptomyces</taxon>
    </lineage>
</organism>
<comment type="caution">
    <text evidence="2">The sequence shown here is derived from an EMBL/GenBank/DDBJ whole genome shotgun (WGS) entry which is preliminary data.</text>
</comment>
<sequence>MASESGRAGLAAAALGAACAVLVVLPSAAQAAPPTTDPHAGTPAALKTFRSAAGPGAAVYAGDAMNSRSLSSAAASATVT</sequence>
<feature type="signal peptide" evidence="1">
    <location>
        <begin position="1"/>
        <end position="31"/>
    </location>
</feature>
<evidence type="ECO:0000313" key="2">
    <source>
        <dbReference type="EMBL" id="GAA0443610.1"/>
    </source>
</evidence>
<reference evidence="3" key="1">
    <citation type="journal article" date="2019" name="Int. J. Syst. Evol. Microbiol.">
        <title>The Global Catalogue of Microorganisms (GCM) 10K type strain sequencing project: providing services to taxonomists for standard genome sequencing and annotation.</title>
        <authorList>
            <consortium name="The Broad Institute Genomics Platform"/>
            <consortium name="The Broad Institute Genome Sequencing Center for Infectious Disease"/>
            <person name="Wu L."/>
            <person name="Ma J."/>
        </authorList>
    </citation>
    <scope>NUCLEOTIDE SEQUENCE [LARGE SCALE GENOMIC DNA]</scope>
    <source>
        <strain evidence="3">JCM 10649</strain>
    </source>
</reference>
<dbReference type="PROSITE" id="PS51257">
    <property type="entry name" value="PROKAR_LIPOPROTEIN"/>
    <property type="match status" value="1"/>
</dbReference>
<protein>
    <submittedName>
        <fullName evidence="2">Uncharacterized protein</fullName>
    </submittedName>
</protein>
<evidence type="ECO:0000313" key="3">
    <source>
        <dbReference type="Proteomes" id="UP001499895"/>
    </source>
</evidence>
<dbReference type="EMBL" id="BAAAHB010000001">
    <property type="protein sequence ID" value="GAA0443610.1"/>
    <property type="molecule type" value="Genomic_DNA"/>
</dbReference>
<gene>
    <name evidence="2" type="ORF">GCM10009544_03060</name>
</gene>
<evidence type="ECO:0000256" key="1">
    <source>
        <dbReference type="SAM" id="SignalP"/>
    </source>
</evidence>
<dbReference type="RefSeq" id="WP_344084127.1">
    <property type="nucleotide sequence ID" value="NZ_BAAAHB010000001.1"/>
</dbReference>
<keyword evidence="3" id="KW-1185">Reference proteome</keyword>
<name>A0ABP3J6A8_9ACTN</name>
<keyword evidence="1" id="KW-0732">Signal</keyword>
<accession>A0ABP3J6A8</accession>
<dbReference type="Proteomes" id="UP001499895">
    <property type="component" value="Unassembled WGS sequence"/>
</dbReference>
<feature type="chain" id="PRO_5047004224" evidence="1">
    <location>
        <begin position="32"/>
        <end position="80"/>
    </location>
</feature>